<evidence type="ECO:0000256" key="5">
    <source>
        <dbReference type="ARBA" id="ARBA00022842"/>
    </source>
</evidence>
<dbReference type="GO" id="GO:0000287">
    <property type="term" value="F:magnesium ion binding"/>
    <property type="evidence" value="ECO:0007669"/>
    <property type="project" value="InterPro"/>
</dbReference>
<dbReference type="InterPro" id="IPR008930">
    <property type="entry name" value="Terpenoid_cyclase/PrenylTrfase"/>
</dbReference>
<evidence type="ECO:0000256" key="1">
    <source>
        <dbReference type="ARBA" id="ARBA00001946"/>
    </source>
</evidence>
<proteinExistence type="predicted"/>
<dbReference type="SUPFAM" id="SSF48576">
    <property type="entry name" value="Terpenoid synthases"/>
    <property type="match status" value="1"/>
</dbReference>
<reference evidence="9 10" key="1">
    <citation type="journal article" date="2019" name="Genome Biol. Evol.">
        <title>Insights into the evolution of the New World diploid cottons (Gossypium, subgenus Houzingenia) based on genome sequencing.</title>
        <authorList>
            <person name="Grover C.E."/>
            <person name="Arick M.A. 2nd"/>
            <person name="Thrash A."/>
            <person name="Conover J.L."/>
            <person name="Sanders W.S."/>
            <person name="Peterson D.G."/>
            <person name="Frelichowski J.E."/>
            <person name="Scheffler J.A."/>
            <person name="Scheffler B.E."/>
            <person name="Wendel J.F."/>
        </authorList>
    </citation>
    <scope>NUCLEOTIDE SEQUENCE [LARGE SCALE GENOMIC DNA]</scope>
    <source>
        <strain evidence="9">57</strain>
        <tissue evidence="9">Leaf</tissue>
    </source>
</reference>
<feature type="domain" description="Terpene synthase N-terminal" evidence="7">
    <location>
        <begin position="5"/>
        <end position="146"/>
    </location>
</feature>
<dbReference type="InterPro" id="IPR001906">
    <property type="entry name" value="Terpene_synth_N"/>
</dbReference>
<dbReference type="SFLD" id="SFLDS00005">
    <property type="entry name" value="Isoprenoid_Synthase_Type_I"/>
    <property type="match status" value="1"/>
</dbReference>
<dbReference type="PANTHER" id="PTHR31225">
    <property type="entry name" value="OS04G0344100 PROTEIN-RELATED"/>
    <property type="match status" value="1"/>
</dbReference>
<dbReference type="InterPro" id="IPR005630">
    <property type="entry name" value="Terpene_synthase_metal-bd"/>
</dbReference>
<dbReference type="InterPro" id="IPR044814">
    <property type="entry name" value="Terpene_cyclase_plant_C1"/>
</dbReference>
<dbReference type="Gene3D" id="1.50.10.130">
    <property type="entry name" value="Terpene synthase, N-terminal domain"/>
    <property type="match status" value="1"/>
</dbReference>
<keyword evidence="10" id="KW-1185">Reference proteome</keyword>
<dbReference type="Gene3D" id="1.10.600.10">
    <property type="entry name" value="Farnesyl Diphosphate Synthase"/>
    <property type="match status" value="1"/>
</dbReference>
<dbReference type="CDD" id="cd00684">
    <property type="entry name" value="Terpene_cyclase_plant_C1"/>
    <property type="match status" value="1"/>
</dbReference>
<dbReference type="AlphaFoldDB" id="A0A7J8UHS6"/>
<comment type="function">
    <text evidence="2">Responsible for the cyclization of trans,trans-farnesyl diphosphate (FPP) to (+)-delta cadinene.</text>
</comment>
<evidence type="ECO:0000313" key="9">
    <source>
        <dbReference type="EMBL" id="MBA0649920.1"/>
    </source>
</evidence>
<dbReference type="Pfam" id="PF01397">
    <property type="entry name" value="Terpene_synth"/>
    <property type="match status" value="1"/>
</dbReference>
<comment type="cofactor">
    <cofactor evidence="1">
        <name>Mg(2+)</name>
        <dbReference type="ChEBI" id="CHEBI:18420"/>
    </cofactor>
</comment>
<accession>A0A7J8UHS6</accession>
<organism evidence="9 10">
    <name type="scientific">Gossypium klotzschianum</name>
    <dbReference type="NCBI Taxonomy" id="34286"/>
    <lineage>
        <taxon>Eukaryota</taxon>
        <taxon>Viridiplantae</taxon>
        <taxon>Streptophyta</taxon>
        <taxon>Embryophyta</taxon>
        <taxon>Tracheophyta</taxon>
        <taxon>Spermatophyta</taxon>
        <taxon>Magnoliopsida</taxon>
        <taxon>eudicotyledons</taxon>
        <taxon>Gunneridae</taxon>
        <taxon>Pentapetalae</taxon>
        <taxon>rosids</taxon>
        <taxon>malvids</taxon>
        <taxon>Malvales</taxon>
        <taxon>Malvaceae</taxon>
        <taxon>Malvoideae</taxon>
        <taxon>Gossypium</taxon>
    </lineage>
</organism>
<dbReference type="EMBL" id="JABFAB010000006">
    <property type="protein sequence ID" value="MBA0649920.1"/>
    <property type="molecule type" value="Genomic_DNA"/>
</dbReference>
<dbReference type="FunFam" id="1.10.600.10:FF:000007">
    <property type="entry name" value="Isoprene synthase, chloroplastic"/>
    <property type="match status" value="1"/>
</dbReference>
<dbReference type="InterPro" id="IPR050148">
    <property type="entry name" value="Terpene_synthase-like"/>
</dbReference>
<protein>
    <recommendedName>
        <fullName evidence="3">(+)-delta-cadinene synthase</fullName>
        <ecNumber evidence="3">4.2.3.13</ecNumber>
    </recommendedName>
</protein>
<dbReference type="GO" id="GO:0047461">
    <property type="term" value="F:(+)-delta-cadinene synthase activity"/>
    <property type="evidence" value="ECO:0007669"/>
    <property type="project" value="UniProtKB-EC"/>
</dbReference>
<evidence type="ECO:0000256" key="3">
    <source>
        <dbReference type="ARBA" id="ARBA00013103"/>
    </source>
</evidence>
<evidence type="ECO:0000256" key="4">
    <source>
        <dbReference type="ARBA" id="ARBA00022723"/>
    </source>
</evidence>
<dbReference type="Proteomes" id="UP000593573">
    <property type="component" value="Unassembled WGS sequence"/>
</dbReference>
<name>A0A7J8UHS6_9ROSI</name>
<dbReference type="FunFam" id="1.50.10.130:FF:000001">
    <property type="entry name" value="Isoprene synthase, chloroplastic"/>
    <property type="match status" value="1"/>
</dbReference>
<dbReference type="Pfam" id="PF03936">
    <property type="entry name" value="Terpene_synth_C"/>
    <property type="match status" value="1"/>
</dbReference>
<evidence type="ECO:0000259" key="8">
    <source>
        <dbReference type="Pfam" id="PF03936"/>
    </source>
</evidence>
<evidence type="ECO:0000256" key="2">
    <source>
        <dbReference type="ARBA" id="ARBA00002383"/>
    </source>
</evidence>
<dbReference type="SUPFAM" id="SSF48239">
    <property type="entry name" value="Terpenoid cyclases/Protein prenyltransferases"/>
    <property type="match status" value="1"/>
</dbReference>
<dbReference type="GO" id="GO:0016102">
    <property type="term" value="P:diterpenoid biosynthetic process"/>
    <property type="evidence" value="ECO:0007669"/>
    <property type="project" value="InterPro"/>
</dbReference>
<dbReference type="InterPro" id="IPR034741">
    <property type="entry name" value="Terpene_cyclase-like_1_C"/>
</dbReference>
<dbReference type="InterPro" id="IPR008949">
    <property type="entry name" value="Isoprenoid_synthase_dom_sf"/>
</dbReference>
<evidence type="ECO:0000313" key="10">
    <source>
        <dbReference type="Proteomes" id="UP000593573"/>
    </source>
</evidence>
<keyword evidence="6" id="KW-0456">Lyase</keyword>
<feature type="domain" description="Terpene synthase metal-binding" evidence="8">
    <location>
        <begin position="203"/>
        <end position="442"/>
    </location>
</feature>
<sequence length="501" mass="58262">MMLENEVDPLEKLELIDTIQRLGLSYDFGDEIKKTLKNISIDRSTTVARDKDNLYATALEFRLLRQHGYKVNQDVFACFMDDVGNIKASLNQDYKGLLNLYEASYHLLEGETMLENARELAAKLLKQCLKENNDNQYLWMLVEHALELPLHWRIPRFEAGWFIDVYEKNKEKNPILLELAILDYNIVQSMHQDDLRYVSAWWKELGLDKRMSFARDRLMENFLWSVGMIINPQNGKGRRIQTKVNSLITIIDDVYDVYGTLDELELFTDVVERWDINAIQKLPNHMKICYHALYNSINEMAFDTLKEQGIDVLPFLIKLWTNLCKSYLVEAKWYYTGYTPTLQEYMNNAWISVSGCVILGYSYLATGSITEEGLHHIQECHPNIIYWSCIIVRFADDLGTSSYELKRGDVPKSIQCYMNESGTSEEEARGHIRKLIDATWKKMNEEQTTKSPFSQTFIEIVMDFTRVALLLYQNGDGFGIEGNETKDRVLSLFINPISLPK</sequence>
<comment type="caution">
    <text evidence="9">The sequence shown here is derived from an EMBL/GenBank/DDBJ whole genome shotgun (WGS) entry which is preliminary data.</text>
</comment>
<evidence type="ECO:0000259" key="7">
    <source>
        <dbReference type="Pfam" id="PF01397"/>
    </source>
</evidence>
<gene>
    <name evidence="9" type="ORF">Goklo_017428</name>
</gene>
<dbReference type="PANTHER" id="PTHR31225:SF9">
    <property type="entry name" value="TERPENE SYNTHASE 10"/>
    <property type="match status" value="1"/>
</dbReference>
<dbReference type="EC" id="4.2.3.13" evidence="3"/>
<keyword evidence="4" id="KW-0479">Metal-binding</keyword>
<dbReference type="InterPro" id="IPR036965">
    <property type="entry name" value="Terpene_synth_N_sf"/>
</dbReference>
<keyword evidence="5" id="KW-0460">Magnesium</keyword>
<evidence type="ECO:0000256" key="6">
    <source>
        <dbReference type="ARBA" id="ARBA00023239"/>
    </source>
</evidence>
<dbReference type="OrthoDB" id="1936865at2759"/>
<dbReference type="SFLD" id="SFLDG01019">
    <property type="entry name" value="Terpene_Cyclase_Like_1_C_Termi"/>
    <property type="match status" value="1"/>
</dbReference>